<feature type="domain" description="mRNA triphosphatase Cet1-like" evidence="1">
    <location>
        <begin position="14"/>
        <end position="159"/>
    </location>
</feature>
<dbReference type="Pfam" id="PF02940">
    <property type="entry name" value="mRNA_triPase"/>
    <property type="match status" value="1"/>
</dbReference>
<protein>
    <recommendedName>
        <fullName evidence="1">mRNA triphosphatase Cet1-like domain-containing protein</fullName>
    </recommendedName>
</protein>
<evidence type="ECO:0000313" key="3">
    <source>
        <dbReference type="Proteomes" id="UP000003163"/>
    </source>
</evidence>
<comment type="caution">
    <text evidence="2">The sequence shown here is derived from an EMBL/GenBank/DDBJ whole genome shotgun (WGS) entry which is preliminary data.</text>
</comment>
<sequence length="217" mass="26580">MSDVLSLFENDRIKTLKKCFFDSIHDIKSETCTIEIYFGEYRNLFTGKRIQIPSMNPVIYVDNEKNKLKFYPYIEKDKFDEVFQKINRDRDFFSIINQKMYIYTDFMYMQEDEKNEGYMFKRKQISSFSTFFPERDYDIRISAIESLYFEEIKFNKYTKKYLVSLDQTIKRILIDEFKFDFITLRNSNKSDIYQIRISCKNKDFDEKKFFQIVFGKI</sequence>
<dbReference type="InParanoid" id="J9DRM7"/>
<dbReference type="HOGENOM" id="CLU_1255976_0_0_1"/>
<organism evidence="2 3">
    <name type="scientific">Edhazardia aedis (strain USNM 41457)</name>
    <name type="common">Microsporidian parasite</name>
    <dbReference type="NCBI Taxonomy" id="1003232"/>
    <lineage>
        <taxon>Eukaryota</taxon>
        <taxon>Fungi</taxon>
        <taxon>Fungi incertae sedis</taxon>
        <taxon>Microsporidia</taxon>
        <taxon>Edhazardia</taxon>
    </lineage>
</organism>
<dbReference type="GO" id="GO:0004651">
    <property type="term" value="F:polynucleotide 5'-phosphatase activity"/>
    <property type="evidence" value="ECO:0007669"/>
    <property type="project" value="InterPro"/>
</dbReference>
<proteinExistence type="predicted"/>
<evidence type="ECO:0000313" key="2">
    <source>
        <dbReference type="EMBL" id="EJW05220.1"/>
    </source>
</evidence>
<accession>J9DRM7</accession>
<dbReference type="Proteomes" id="UP000003163">
    <property type="component" value="Unassembled WGS sequence"/>
</dbReference>
<reference evidence="2 3" key="1">
    <citation type="submission" date="2011-08" db="EMBL/GenBank/DDBJ databases">
        <authorList>
            <person name="Liu Z.J."/>
            <person name="Shi F.L."/>
            <person name="Lu J.Q."/>
            <person name="Li M."/>
            <person name="Wang Z.L."/>
        </authorList>
    </citation>
    <scope>NUCLEOTIDE SEQUENCE [LARGE SCALE GENOMIC DNA]</scope>
    <source>
        <strain evidence="2 3">USNM 41457</strain>
    </source>
</reference>
<gene>
    <name evidence="2" type="ORF">EDEG_00685</name>
</gene>
<reference evidence="3" key="2">
    <citation type="submission" date="2015-07" db="EMBL/GenBank/DDBJ databases">
        <title>Contrasting host-pathogen interactions and genome evolution in two generalist and specialist microsporidian pathogens of mosquitoes.</title>
        <authorList>
            <consortium name="The Broad Institute Genomics Platform"/>
            <consortium name="The Broad Institute Genome Sequencing Center for Infectious Disease"/>
            <person name="Cuomo C.A."/>
            <person name="Sanscrainte N.D."/>
            <person name="Goldberg J.M."/>
            <person name="Heiman D."/>
            <person name="Young S."/>
            <person name="Zeng Q."/>
            <person name="Becnel J.J."/>
            <person name="Birren B.W."/>
        </authorList>
    </citation>
    <scope>NUCLEOTIDE SEQUENCE [LARGE SCALE GENOMIC DNA]</scope>
    <source>
        <strain evidence="3">USNM 41457</strain>
    </source>
</reference>
<evidence type="ECO:0000259" key="1">
    <source>
        <dbReference type="Pfam" id="PF02940"/>
    </source>
</evidence>
<name>J9DRM7_EDHAE</name>
<dbReference type="InterPro" id="IPR004206">
    <property type="entry name" value="mRNA_triPase_Cet1"/>
</dbReference>
<dbReference type="VEuPathDB" id="MicrosporidiaDB:EDEG_00685"/>
<dbReference type="EMBL" id="AFBI03000008">
    <property type="protein sequence ID" value="EJW05220.1"/>
    <property type="molecule type" value="Genomic_DNA"/>
</dbReference>
<keyword evidence="3" id="KW-1185">Reference proteome</keyword>
<dbReference type="FunCoup" id="J9DRM7">
    <property type="interactions" value="11"/>
</dbReference>
<dbReference type="AlphaFoldDB" id="J9DRM7"/>